<protein>
    <submittedName>
        <fullName evidence="2">Uncharacterized protein</fullName>
    </submittedName>
</protein>
<dbReference type="AlphaFoldDB" id="A0AAD6C4Q2"/>
<feature type="compositionally biased region" description="Polar residues" evidence="1">
    <location>
        <begin position="1"/>
        <end position="23"/>
    </location>
</feature>
<gene>
    <name evidence="2" type="ORF">N7458_006661</name>
</gene>
<name>A0AAD6C4Q2_9EURO</name>
<dbReference type="Proteomes" id="UP001213681">
    <property type="component" value="Unassembled WGS sequence"/>
</dbReference>
<reference evidence="2" key="1">
    <citation type="submission" date="2022-12" db="EMBL/GenBank/DDBJ databases">
        <authorList>
            <person name="Petersen C."/>
        </authorList>
    </citation>
    <scope>NUCLEOTIDE SEQUENCE</scope>
    <source>
        <strain evidence="2">IBT 16125</strain>
    </source>
</reference>
<evidence type="ECO:0000313" key="3">
    <source>
        <dbReference type="Proteomes" id="UP001213681"/>
    </source>
</evidence>
<comment type="caution">
    <text evidence="2">The sequence shown here is derived from an EMBL/GenBank/DDBJ whole genome shotgun (WGS) entry which is preliminary data.</text>
</comment>
<dbReference type="RefSeq" id="XP_056765747.1">
    <property type="nucleotide sequence ID" value="XM_056910043.1"/>
</dbReference>
<keyword evidence="3" id="KW-1185">Reference proteome</keyword>
<proteinExistence type="predicted"/>
<accession>A0AAD6C4Q2</accession>
<dbReference type="EMBL" id="JAPVEA010000006">
    <property type="protein sequence ID" value="KAJ5450212.1"/>
    <property type="molecule type" value="Genomic_DNA"/>
</dbReference>
<evidence type="ECO:0000256" key="1">
    <source>
        <dbReference type="SAM" id="MobiDB-lite"/>
    </source>
</evidence>
<feature type="region of interest" description="Disordered" evidence="1">
    <location>
        <begin position="1"/>
        <end position="44"/>
    </location>
</feature>
<feature type="compositionally biased region" description="Basic residues" evidence="1">
    <location>
        <begin position="26"/>
        <end position="39"/>
    </location>
</feature>
<reference evidence="2" key="2">
    <citation type="journal article" date="2023" name="IMA Fungus">
        <title>Comparative genomic study of the Penicillium genus elucidates a diverse pangenome and 15 lateral gene transfer events.</title>
        <authorList>
            <person name="Petersen C."/>
            <person name="Sorensen T."/>
            <person name="Nielsen M.R."/>
            <person name="Sondergaard T.E."/>
            <person name="Sorensen J.L."/>
            <person name="Fitzpatrick D.A."/>
            <person name="Frisvad J.C."/>
            <person name="Nielsen K.L."/>
        </authorList>
    </citation>
    <scope>NUCLEOTIDE SEQUENCE</scope>
    <source>
        <strain evidence="2">IBT 16125</strain>
    </source>
</reference>
<organism evidence="2 3">
    <name type="scientific">Penicillium daleae</name>
    <dbReference type="NCBI Taxonomy" id="63821"/>
    <lineage>
        <taxon>Eukaryota</taxon>
        <taxon>Fungi</taxon>
        <taxon>Dikarya</taxon>
        <taxon>Ascomycota</taxon>
        <taxon>Pezizomycotina</taxon>
        <taxon>Eurotiomycetes</taxon>
        <taxon>Eurotiomycetidae</taxon>
        <taxon>Eurotiales</taxon>
        <taxon>Aspergillaceae</taxon>
        <taxon>Penicillium</taxon>
    </lineage>
</organism>
<evidence type="ECO:0000313" key="2">
    <source>
        <dbReference type="EMBL" id="KAJ5450212.1"/>
    </source>
</evidence>
<sequence>MNIPKVQNSTSPGRAKAGTSSAIFTRKPRLNGYPRRKNKQSIQSTGSVVVVTIYIPSNVIGCRYPGVTYRCGPWELRLQELQLASEPPLTL</sequence>
<dbReference type="GeneID" id="81600286"/>